<comment type="caution">
    <text evidence="8">The sequence shown here is derived from an EMBL/GenBank/DDBJ whole genome shotgun (WGS) entry which is preliminary data.</text>
</comment>
<feature type="binding site" description="axial binding residue" evidence="5">
    <location>
        <position position="443"/>
    </location>
    <ligand>
        <name>heme</name>
        <dbReference type="ChEBI" id="CHEBI:30413"/>
    </ligand>
    <ligandPart>
        <name>Fe</name>
        <dbReference type="ChEBI" id="CHEBI:18248"/>
    </ligandPart>
</feature>
<evidence type="ECO:0008006" key="10">
    <source>
        <dbReference type="Google" id="ProtNLM"/>
    </source>
</evidence>
<gene>
    <name evidence="8" type="ORF">OHC33_008055</name>
</gene>
<evidence type="ECO:0000313" key="9">
    <source>
        <dbReference type="Proteomes" id="UP001316803"/>
    </source>
</evidence>
<dbReference type="GO" id="GO:0006629">
    <property type="term" value="P:lipid metabolic process"/>
    <property type="evidence" value="ECO:0007669"/>
    <property type="project" value="UniProtKB-ARBA"/>
</dbReference>
<comment type="cofactor">
    <cofactor evidence="5">
        <name>heme</name>
        <dbReference type="ChEBI" id="CHEBI:30413"/>
    </cofactor>
</comment>
<dbReference type="InterPro" id="IPR002401">
    <property type="entry name" value="Cyt_P450_E_grp-I"/>
</dbReference>
<dbReference type="GO" id="GO:0020037">
    <property type="term" value="F:heme binding"/>
    <property type="evidence" value="ECO:0007669"/>
    <property type="project" value="InterPro"/>
</dbReference>
<proteinExistence type="inferred from homology"/>
<comment type="similarity">
    <text evidence="1 6">Belongs to the cytochrome P450 family.</text>
</comment>
<evidence type="ECO:0000256" key="5">
    <source>
        <dbReference type="PIRSR" id="PIRSR602401-1"/>
    </source>
</evidence>
<dbReference type="InterPro" id="IPR017972">
    <property type="entry name" value="Cyt_P450_CS"/>
</dbReference>
<evidence type="ECO:0000256" key="6">
    <source>
        <dbReference type="RuleBase" id="RU000461"/>
    </source>
</evidence>
<keyword evidence="3 6" id="KW-0560">Oxidoreductase</keyword>
<keyword evidence="7" id="KW-0732">Signal</keyword>
<keyword evidence="9" id="KW-1185">Reference proteome</keyword>
<dbReference type="InterPro" id="IPR036396">
    <property type="entry name" value="Cyt_P450_sf"/>
</dbReference>
<dbReference type="InterPro" id="IPR001128">
    <property type="entry name" value="Cyt_P450"/>
</dbReference>
<reference evidence="8 9" key="1">
    <citation type="submission" date="2022-12" db="EMBL/GenBank/DDBJ databases">
        <title>Genomic features and morphological characterization of a novel Knufia sp. strain isolated from spacecraft assembly facility.</title>
        <authorList>
            <person name="Teixeira M."/>
            <person name="Chander A.M."/>
            <person name="Stajich J.E."/>
            <person name="Venkateswaran K."/>
        </authorList>
    </citation>
    <scope>NUCLEOTIDE SEQUENCE [LARGE SCALE GENOMIC DNA]</scope>
    <source>
        <strain evidence="8 9">FJI-L2-BK-P2</strain>
    </source>
</reference>
<keyword evidence="6" id="KW-0503">Monooxygenase</keyword>
<evidence type="ECO:0000256" key="7">
    <source>
        <dbReference type="SAM" id="SignalP"/>
    </source>
</evidence>
<dbReference type="SUPFAM" id="SSF48264">
    <property type="entry name" value="Cytochrome P450"/>
    <property type="match status" value="1"/>
</dbReference>
<feature type="signal peptide" evidence="7">
    <location>
        <begin position="1"/>
        <end position="19"/>
    </location>
</feature>
<dbReference type="PRINTS" id="PR00463">
    <property type="entry name" value="EP450I"/>
</dbReference>
<keyword evidence="5 6" id="KW-0349">Heme</keyword>
<feature type="chain" id="PRO_5042865336" description="Cytochrome P450" evidence="7">
    <location>
        <begin position="20"/>
        <end position="507"/>
    </location>
</feature>
<dbReference type="AlphaFoldDB" id="A0AAN8ES43"/>
<dbReference type="GO" id="GO:0016705">
    <property type="term" value="F:oxidoreductase activity, acting on paired donors, with incorporation or reduction of molecular oxygen"/>
    <property type="evidence" value="ECO:0007669"/>
    <property type="project" value="InterPro"/>
</dbReference>
<evidence type="ECO:0000256" key="4">
    <source>
        <dbReference type="ARBA" id="ARBA00023004"/>
    </source>
</evidence>
<keyword evidence="4 5" id="KW-0408">Iron</keyword>
<accession>A0AAN8ES43</accession>
<dbReference type="Proteomes" id="UP001316803">
    <property type="component" value="Unassembled WGS sequence"/>
</dbReference>
<keyword evidence="2 5" id="KW-0479">Metal-binding</keyword>
<dbReference type="Gene3D" id="1.10.630.10">
    <property type="entry name" value="Cytochrome P450"/>
    <property type="match status" value="1"/>
</dbReference>
<dbReference type="EMBL" id="JAKLMC020000023">
    <property type="protein sequence ID" value="KAK5950983.1"/>
    <property type="molecule type" value="Genomic_DNA"/>
</dbReference>
<evidence type="ECO:0000313" key="8">
    <source>
        <dbReference type="EMBL" id="KAK5950983.1"/>
    </source>
</evidence>
<sequence>MWHLLVSFVLAALAYRHFTRKLPSRDGARLKSAPGRLPFLGHALKFIRPRHELFDWFVRCQKQNGLETLEIAVPTLPPGVIITNPVNLEFVLRNEHLISKGRFVKTRSLDLFGNGIINASGDLWKAQRKAGLKFFSGSNLDKTVAEILPEAYSRIKSQLLKHAETGAVIDMQAVFLDFTSFVMGHMAYDMDLDSSHPFSKAFDYASDQIGRRFQNPLYPITEFLFGSKLHDALIVVRRFGGKIVTKAKQERSKAAFDSLITNDEPTFDTLIDSLMEAFPNPDIVADSALNFLSAGKDTTAQSFTWTLYAILRHPEVLKPIREELQVLSAKHRDPSGNLKLTAADLQPANVPYLMATYYEALRLYPPIPIEIQECQQDLTLPDGTFLPKDAVVVWCIWAMNRAKEIYGEDADVFRPGRWLDEEGRFVNRTHSEFPVFNGGPRACLGRKMAEQMAMFLMLTTFREFAFTESSSLSGTGAERIPHNSLTLPMDNGLPCVVCKVDQNIAAA</sequence>
<evidence type="ECO:0000256" key="2">
    <source>
        <dbReference type="ARBA" id="ARBA00022723"/>
    </source>
</evidence>
<dbReference type="GO" id="GO:0005506">
    <property type="term" value="F:iron ion binding"/>
    <property type="evidence" value="ECO:0007669"/>
    <property type="project" value="InterPro"/>
</dbReference>
<evidence type="ECO:0000256" key="3">
    <source>
        <dbReference type="ARBA" id="ARBA00023002"/>
    </source>
</evidence>
<dbReference type="GO" id="GO:0004497">
    <property type="term" value="F:monooxygenase activity"/>
    <property type="evidence" value="ECO:0007669"/>
    <property type="project" value="UniProtKB-KW"/>
</dbReference>
<dbReference type="PRINTS" id="PR00385">
    <property type="entry name" value="P450"/>
</dbReference>
<dbReference type="PANTHER" id="PTHR24296">
    <property type="entry name" value="CYTOCHROME P450"/>
    <property type="match status" value="1"/>
</dbReference>
<name>A0AAN8ES43_9EURO</name>
<evidence type="ECO:0000256" key="1">
    <source>
        <dbReference type="ARBA" id="ARBA00010617"/>
    </source>
</evidence>
<organism evidence="8 9">
    <name type="scientific">Knufia fluminis</name>
    <dbReference type="NCBI Taxonomy" id="191047"/>
    <lineage>
        <taxon>Eukaryota</taxon>
        <taxon>Fungi</taxon>
        <taxon>Dikarya</taxon>
        <taxon>Ascomycota</taxon>
        <taxon>Pezizomycotina</taxon>
        <taxon>Eurotiomycetes</taxon>
        <taxon>Chaetothyriomycetidae</taxon>
        <taxon>Chaetothyriales</taxon>
        <taxon>Trichomeriaceae</taxon>
        <taxon>Knufia</taxon>
    </lineage>
</organism>
<protein>
    <recommendedName>
        <fullName evidence="10">Cytochrome P450</fullName>
    </recommendedName>
</protein>
<dbReference type="PROSITE" id="PS00086">
    <property type="entry name" value="CYTOCHROME_P450"/>
    <property type="match status" value="1"/>
</dbReference>
<dbReference type="Pfam" id="PF00067">
    <property type="entry name" value="p450"/>
    <property type="match status" value="1"/>
</dbReference>